<name>A0A8H2PXX8_9MICO</name>
<evidence type="ECO:0000259" key="6">
    <source>
        <dbReference type="Pfam" id="PF01636"/>
    </source>
</evidence>
<dbReference type="OrthoDB" id="9777791at2"/>
<evidence type="ECO:0000256" key="4">
    <source>
        <dbReference type="ARBA" id="ARBA00022777"/>
    </source>
</evidence>
<keyword evidence="8" id="KW-1185">Reference proteome</keyword>
<comment type="caution">
    <text evidence="7">The sequence shown here is derived from an EMBL/GenBank/DDBJ whole genome shotgun (WGS) entry which is preliminary data.</text>
</comment>
<comment type="similarity">
    <text evidence="1">Belongs to the methylthioribose kinase family.</text>
</comment>
<accession>A0A8H2PXX8</accession>
<dbReference type="Gene3D" id="3.90.1200.10">
    <property type="match status" value="1"/>
</dbReference>
<feature type="domain" description="Aminoglycoside phosphotransferase" evidence="6">
    <location>
        <begin position="74"/>
        <end position="292"/>
    </location>
</feature>
<evidence type="ECO:0000256" key="2">
    <source>
        <dbReference type="ARBA" id="ARBA00022679"/>
    </source>
</evidence>
<dbReference type="InterPro" id="IPR011009">
    <property type="entry name" value="Kinase-like_dom_sf"/>
</dbReference>
<evidence type="ECO:0000256" key="1">
    <source>
        <dbReference type="ARBA" id="ARBA00010165"/>
    </source>
</evidence>
<dbReference type="SUPFAM" id="SSF56112">
    <property type="entry name" value="Protein kinase-like (PK-like)"/>
    <property type="match status" value="1"/>
</dbReference>
<dbReference type="AlphaFoldDB" id="A0A8H2PXX8"/>
<proteinExistence type="inferred from homology"/>
<dbReference type="GO" id="GO:0016301">
    <property type="term" value="F:kinase activity"/>
    <property type="evidence" value="ECO:0007669"/>
    <property type="project" value="UniProtKB-KW"/>
</dbReference>
<keyword evidence="4 7" id="KW-0418">Kinase</keyword>
<organism evidence="7 8">
    <name type="scientific">Rhodoglobus vestalii</name>
    <dbReference type="NCBI Taxonomy" id="193384"/>
    <lineage>
        <taxon>Bacteria</taxon>
        <taxon>Bacillati</taxon>
        <taxon>Actinomycetota</taxon>
        <taxon>Actinomycetes</taxon>
        <taxon>Micrococcales</taxon>
        <taxon>Microbacteriaceae</taxon>
        <taxon>Rhodoglobus</taxon>
    </lineage>
</organism>
<dbReference type="InterPro" id="IPR002575">
    <property type="entry name" value="Aminoglycoside_PTrfase"/>
</dbReference>
<dbReference type="Proteomes" id="UP000316560">
    <property type="component" value="Unassembled WGS sequence"/>
</dbReference>
<evidence type="ECO:0000256" key="3">
    <source>
        <dbReference type="ARBA" id="ARBA00022741"/>
    </source>
</evidence>
<dbReference type="GO" id="GO:0005524">
    <property type="term" value="F:ATP binding"/>
    <property type="evidence" value="ECO:0007669"/>
    <property type="project" value="UniProtKB-KW"/>
</dbReference>
<dbReference type="RefSeq" id="WP_141990960.1">
    <property type="nucleotide sequence ID" value="NZ_VFRA01000001.1"/>
</dbReference>
<evidence type="ECO:0000256" key="5">
    <source>
        <dbReference type="ARBA" id="ARBA00022840"/>
    </source>
</evidence>
<evidence type="ECO:0000313" key="7">
    <source>
        <dbReference type="EMBL" id="TQO20680.1"/>
    </source>
</evidence>
<reference evidence="7 8" key="1">
    <citation type="submission" date="2019-06" db="EMBL/GenBank/DDBJ databases">
        <title>Sequencing the genomes of 1000 actinobacteria strains.</title>
        <authorList>
            <person name="Klenk H.-P."/>
        </authorList>
    </citation>
    <scope>NUCLEOTIDE SEQUENCE [LARGE SCALE GENOMIC DNA]</scope>
    <source>
        <strain evidence="7 8">DSM 21947</strain>
    </source>
</reference>
<dbReference type="PANTHER" id="PTHR34273">
    <property type="entry name" value="METHYLTHIORIBOSE KINASE"/>
    <property type="match status" value="1"/>
</dbReference>
<sequence length="390" mass="41718">MSSGLLTDRDGVVAYLEFAHLSATLADEADHITVREVTAGNMNRVFIAEGPLGSLAIKQAPPFINVIGEGAPMDPSRIGAEARAYAQLARLAPDTVPAIAHLDLDEYVMVMEDLSELTVLRDGLVDQVTARLAGEATSEIDCAAIGSVVGRFIGELTFSTSETSLGRSAFEELTRESSNPDLCALTLQYVLGEPYRDVANNHWVPALEGRVRQLWNDSAVAAAVERVSKVFTESPQGLLHGDLHTGSVMVRLPNVGHDLDVKVFDPEFSFVGPIGMDLGLFWANMRIAAMAADAAGQTDLAVMRASAVDTSREAFRAAWQDTASPEFLDQVEREAWGFAGAEMIRRVIGVARAADLELLPADECAAASVAVFDEGRSLLLDPSTGPVAHI</sequence>
<keyword evidence="5" id="KW-0067">ATP-binding</keyword>
<keyword evidence="3" id="KW-0547">Nucleotide-binding</keyword>
<dbReference type="EMBL" id="VFRA01000001">
    <property type="protein sequence ID" value="TQO20680.1"/>
    <property type="molecule type" value="Genomic_DNA"/>
</dbReference>
<dbReference type="PANTHER" id="PTHR34273:SF2">
    <property type="entry name" value="METHYLTHIORIBOSE KINASE"/>
    <property type="match status" value="1"/>
</dbReference>
<keyword evidence="2" id="KW-0808">Transferase</keyword>
<dbReference type="Pfam" id="PF01636">
    <property type="entry name" value="APH"/>
    <property type="match status" value="1"/>
</dbReference>
<dbReference type="Gene3D" id="3.30.200.20">
    <property type="entry name" value="Phosphorylase Kinase, domain 1"/>
    <property type="match status" value="1"/>
</dbReference>
<evidence type="ECO:0000313" key="8">
    <source>
        <dbReference type="Proteomes" id="UP000316560"/>
    </source>
</evidence>
<protein>
    <submittedName>
        <fullName evidence="7">5'-methylthioribose kinase</fullName>
    </submittedName>
</protein>
<gene>
    <name evidence="7" type="ORF">FB472_2328</name>
</gene>